<dbReference type="Proteomes" id="UP000239434">
    <property type="component" value="Unassembled WGS sequence"/>
</dbReference>
<proteinExistence type="predicted"/>
<organism evidence="1 2">
    <name type="scientific">Phyllobacterium phragmitis</name>
    <dbReference type="NCBI Taxonomy" id="2670329"/>
    <lineage>
        <taxon>Bacteria</taxon>
        <taxon>Pseudomonadati</taxon>
        <taxon>Pseudomonadota</taxon>
        <taxon>Alphaproteobacteria</taxon>
        <taxon>Hyphomicrobiales</taxon>
        <taxon>Phyllobacteriaceae</taxon>
        <taxon>Phyllobacterium</taxon>
    </lineage>
</organism>
<name>A0A2S9ILH9_9HYPH</name>
<gene>
    <name evidence="1" type="ORF">C5748_22035</name>
</gene>
<evidence type="ECO:0000313" key="2">
    <source>
        <dbReference type="Proteomes" id="UP000239434"/>
    </source>
</evidence>
<reference evidence="1 2" key="1">
    <citation type="submission" date="2018-02" db="EMBL/GenBank/DDBJ databases">
        <title>The draft genome of Phyllobacterium sp. 1N-3.</title>
        <authorList>
            <person name="Liu L."/>
            <person name="Li L."/>
            <person name="Zhang X."/>
            <person name="Wang T."/>
            <person name="Liang L."/>
        </authorList>
    </citation>
    <scope>NUCLEOTIDE SEQUENCE [LARGE SCALE GENOMIC DNA]</scope>
    <source>
        <strain evidence="1 2">1N-3</strain>
    </source>
</reference>
<evidence type="ECO:0008006" key="3">
    <source>
        <dbReference type="Google" id="ProtNLM"/>
    </source>
</evidence>
<sequence>MNPLVSMREALSDPLLLGKALPGDTWALWRTLLIASMGEPLNPEERELFAQVAGRQDSPSERVDEFWSIVGRRGGKTRAAGTLGAYISTLCDWSDVLAPGERGVLPVLAASTSQADRAFQHIAGVLQHSPTLCEMIEGEPTADTIKLSTNVDIQIKPANFRTIRGITSISAIADEVAFWHVEGSRNPDSEIIEALLPSLATTGGMLIVISSPYARRGELYRTYRQNYGPTGDPSILVTMAASRVFNPGLPEKVVRKAYARNPAVAAAEYGGAFRTDVEMLLSREVVEGAVQIGVSERGPTKGNAYFAFVDPSGGSNDSMTLAVAHREGGMAVLDVTLEQKPPFSPDATVASFSKVLKSYGLKTVTGDRYAGEWPRERFRQYGVTYEVSEMNKSEIYGAVVPAFNSGSVTLLDDDVTVDQFVGLERRTGRSGRDTIDHAPNAHDDVANAVAGALVGATGRSSSYTFEDMKRAYA</sequence>
<keyword evidence="2" id="KW-1185">Reference proteome</keyword>
<accession>A0A2S9ILH9</accession>
<dbReference type="AlphaFoldDB" id="A0A2S9ILH9"/>
<evidence type="ECO:0000313" key="1">
    <source>
        <dbReference type="EMBL" id="PRD41368.1"/>
    </source>
</evidence>
<dbReference type="InterPro" id="IPR027417">
    <property type="entry name" value="P-loop_NTPase"/>
</dbReference>
<comment type="caution">
    <text evidence="1">The sequence shown here is derived from an EMBL/GenBank/DDBJ whole genome shotgun (WGS) entry which is preliminary data.</text>
</comment>
<dbReference type="Gene3D" id="3.30.420.240">
    <property type="match status" value="1"/>
</dbReference>
<protein>
    <recommendedName>
        <fullName evidence="3">Terminase</fullName>
    </recommendedName>
</protein>
<dbReference type="EMBL" id="PVBR01000021">
    <property type="protein sequence ID" value="PRD41368.1"/>
    <property type="molecule type" value="Genomic_DNA"/>
</dbReference>
<dbReference type="Gene3D" id="3.40.50.300">
    <property type="entry name" value="P-loop containing nucleotide triphosphate hydrolases"/>
    <property type="match status" value="1"/>
</dbReference>